<proteinExistence type="predicted"/>
<dbReference type="AlphaFoldDB" id="A0AA38NMZ4"/>
<feature type="domain" description="EF-hand" evidence="2">
    <location>
        <begin position="1"/>
        <end position="34"/>
    </location>
</feature>
<dbReference type="GO" id="GO:0005509">
    <property type="term" value="F:calcium ion binding"/>
    <property type="evidence" value="ECO:0007669"/>
    <property type="project" value="InterPro"/>
</dbReference>
<evidence type="ECO:0000313" key="4">
    <source>
        <dbReference type="Proteomes" id="UP001163798"/>
    </source>
</evidence>
<accession>A0AA38NMZ4</accession>
<protein>
    <recommendedName>
        <fullName evidence="2">EF-hand domain-containing protein</fullName>
    </recommendedName>
</protein>
<gene>
    <name evidence="3" type="ORF">GGU10DRAFT_420861</name>
</gene>
<evidence type="ECO:0000256" key="1">
    <source>
        <dbReference type="ARBA" id="ARBA00022837"/>
    </source>
</evidence>
<dbReference type="InterPro" id="IPR011992">
    <property type="entry name" value="EF-hand-dom_pair"/>
</dbReference>
<dbReference type="InterPro" id="IPR018247">
    <property type="entry name" value="EF_Hand_1_Ca_BS"/>
</dbReference>
<dbReference type="Gene3D" id="1.10.238.10">
    <property type="entry name" value="EF-hand"/>
    <property type="match status" value="1"/>
</dbReference>
<dbReference type="PROSITE" id="PS00018">
    <property type="entry name" value="EF_HAND_1"/>
    <property type="match status" value="1"/>
</dbReference>
<name>A0AA38NMZ4_9AGAR</name>
<dbReference type="EMBL" id="MU794053">
    <property type="protein sequence ID" value="KAJ3779930.1"/>
    <property type="molecule type" value="Genomic_DNA"/>
</dbReference>
<evidence type="ECO:0000313" key="3">
    <source>
        <dbReference type="EMBL" id="KAJ3779930.1"/>
    </source>
</evidence>
<organism evidence="3 4">
    <name type="scientific">Lentinula aff. detonsa</name>
    <dbReference type="NCBI Taxonomy" id="2804958"/>
    <lineage>
        <taxon>Eukaryota</taxon>
        <taxon>Fungi</taxon>
        <taxon>Dikarya</taxon>
        <taxon>Basidiomycota</taxon>
        <taxon>Agaricomycotina</taxon>
        <taxon>Agaricomycetes</taxon>
        <taxon>Agaricomycetidae</taxon>
        <taxon>Agaricales</taxon>
        <taxon>Marasmiineae</taxon>
        <taxon>Omphalotaceae</taxon>
        <taxon>Lentinula</taxon>
    </lineage>
</organism>
<sequence length="123" mass="14295">MIELKQFIEEADKNKDRKIDFEEWEVMVDRIKKKIPIAEDHVMEARKIFTIYDTNGDNNTLELNELVKLLEDLGSKITSLPATAQVASQQGKYVSRKFNKLTKKWERMSFLTNPGLSASVCWD</sequence>
<keyword evidence="1" id="KW-0106">Calcium</keyword>
<keyword evidence="4" id="KW-1185">Reference proteome</keyword>
<comment type="caution">
    <text evidence="3">The sequence shown here is derived from an EMBL/GenBank/DDBJ whole genome shotgun (WGS) entry which is preliminary data.</text>
</comment>
<dbReference type="SMART" id="SM00054">
    <property type="entry name" value="EFh"/>
    <property type="match status" value="2"/>
</dbReference>
<dbReference type="SUPFAM" id="SSF47473">
    <property type="entry name" value="EF-hand"/>
    <property type="match status" value="1"/>
</dbReference>
<feature type="domain" description="EF-hand" evidence="2">
    <location>
        <begin position="40"/>
        <end position="76"/>
    </location>
</feature>
<reference evidence="3" key="1">
    <citation type="submission" date="2022-08" db="EMBL/GenBank/DDBJ databases">
        <authorList>
            <consortium name="DOE Joint Genome Institute"/>
            <person name="Min B."/>
            <person name="Riley R."/>
            <person name="Sierra-Patev S."/>
            <person name="Naranjo-Ortiz M."/>
            <person name="Looney B."/>
            <person name="Konkel Z."/>
            <person name="Slot J.C."/>
            <person name="Sakamoto Y."/>
            <person name="Steenwyk J.L."/>
            <person name="Rokas A."/>
            <person name="Carro J."/>
            <person name="Camarero S."/>
            <person name="Ferreira P."/>
            <person name="Molpeceres G."/>
            <person name="Ruiz-Duenas F.J."/>
            <person name="Serrano A."/>
            <person name="Henrissat B."/>
            <person name="Drula E."/>
            <person name="Hughes K.W."/>
            <person name="Mata J.L."/>
            <person name="Ishikawa N.K."/>
            <person name="Vargas-Isla R."/>
            <person name="Ushijima S."/>
            <person name="Smith C.A."/>
            <person name="Ahrendt S."/>
            <person name="Andreopoulos W."/>
            <person name="He G."/>
            <person name="Labutti K."/>
            <person name="Lipzen A."/>
            <person name="Ng V."/>
            <person name="Sandor L."/>
            <person name="Barry K."/>
            <person name="Martinez A.T."/>
            <person name="Xiao Y."/>
            <person name="Gibbons J.G."/>
            <person name="Terashima K."/>
            <person name="Hibbett D.S."/>
            <person name="Grigoriev I.V."/>
        </authorList>
    </citation>
    <scope>NUCLEOTIDE SEQUENCE</scope>
    <source>
        <strain evidence="3">TFB10291</strain>
    </source>
</reference>
<evidence type="ECO:0000259" key="2">
    <source>
        <dbReference type="PROSITE" id="PS50222"/>
    </source>
</evidence>
<dbReference type="PROSITE" id="PS50222">
    <property type="entry name" value="EF_HAND_2"/>
    <property type="match status" value="2"/>
</dbReference>
<dbReference type="InterPro" id="IPR002048">
    <property type="entry name" value="EF_hand_dom"/>
</dbReference>
<dbReference type="Proteomes" id="UP001163798">
    <property type="component" value="Unassembled WGS sequence"/>
</dbReference>